<keyword evidence="3" id="KW-1185">Reference proteome</keyword>
<protein>
    <submittedName>
        <fullName evidence="2">Uncharacterized protein</fullName>
    </submittedName>
</protein>
<accession>A0AAD6XDL5</accession>
<name>A0AAD6XDL5_9AGAR</name>
<feature type="region of interest" description="Disordered" evidence="1">
    <location>
        <begin position="9"/>
        <end position="40"/>
    </location>
</feature>
<comment type="caution">
    <text evidence="2">The sequence shown here is derived from an EMBL/GenBank/DDBJ whole genome shotgun (WGS) entry which is preliminary data.</text>
</comment>
<sequence length="199" mass="20944">MLDASVRLEPVSAARGGGRKDGHGHGRQAGRLSGPRMNGADSAQQLAEMLGDVLAQAQAISSEARCCLSLGAFQDAARLCSGAKDLPHVCGLAGMVEIHVLKTEFPEARAMHAELAHEPARSSTSSTLLRSSTRCWGPLPPPCVRAWMSPAPNFIATAFGSPQGVPLCDAVRACLMLREGDAPGACALYEAPFRRSVQR</sequence>
<dbReference type="EMBL" id="JARJCN010000157">
    <property type="protein sequence ID" value="KAJ7066890.1"/>
    <property type="molecule type" value="Genomic_DNA"/>
</dbReference>
<reference evidence="2" key="1">
    <citation type="submission" date="2023-03" db="EMBL/GenBank/DDBJ databases">
        <title>Massive genome expansion in bonnet fungi (Mycena s.s.) driven by repeated elements and novel gene families across ecological guilds.</title>
        <authorList>
            <consortium name="Lawrence Berkeley National Laboratory"/>
            <person name="Harder C.B."/>
            <person name="Miyauchi S."/>
            <person name="Viragh M."/>
            <person name="Kuo A."/>
            <person name="Thoen E."/>
            <person name="Andreopoulos B."/>
            <person name="Lu D."/>
            <person name="Skrede I."/>
            <person name="Drula E."/>
            <person name="Henrissat B."/>
            <person name="Morin E."/>
            <person name="Kohler A."/>
            <person name="Barry K."/>
            <person name="LaButti K."/>
            <person name="Morin E."/>
            <person name="Salamov A."/>
            <person name="Lipzen A."/>
            <person name="Mereny Z."/>
            <person name="Hegedus B."/>
            <person name="Baldrian P."/>
            <person name="Stursova M."/>
            <person name="Weitz H."/>
            <person name="Taylor A."/>
            <person name="Grigoriev I.V."/>
            <person name="Nagy L.G."/>
            <person name="Martin F."/>
            <person name="Kauserud H."/>
        </authorList>
    </citation>
    <scope>NUCLEOTIDE SEQUENCE</scope>
    <source>
        <strain evidence="2">CBHHK173m</strain>
    </source>
</reference>
<evidence type="ECO:0000313" key="3">
    <source>
        <dbReference type="Proteomes" id="UP001222325"/>
    </source>
</evidence>
<gene>
    <name evidence="2" type="ORF">B0H15DRAFT_935421</name>
</gene>
<evidence type="ECO:0000313" key="2">
    <source>
        <dbReference type="EMBL" id="KAJ7066890.1"/>
    </source>
</evidence>
<evidence type="ECO:0000256" key="1">
    <source>
        <dbReference type="SAM" id="MobiDB-lite"/>
    </source>
</evidence>
<proteinExistence type="predicted"/>
<organism evidence="2 3">
    <name type="scientific">Mycena belliarum</name>
    <dbReference type="NCBI Taxonomy" id="1033014"/>
    <lineage>
        <taxon>Eukaryota</taxon>
        <taxon>Fungi</taxon>
        <taxon>Dikarya</taxon>
        <taxon>Basidiomycota</taxon>
        <taxon>Agaricomycotina</taxon>
        <taxon>Agaricomycetes</taxon>
        <taxon>Agaricomycetidae</taxon>
        <taxon>Agaricales</taxon>
        <taxon>Marasmiineae</taxon>
        <taxon>Mycenaceae</taxon>
        <taxon>Mycena</taxon>
    </lineage>
</organism>
<dbReference type="AlphaFoldDB" id="A0AAD6XDL5"/>
<dbReference type="Proteomes" id="UP001222325">
    <property type="component" value="Unassembled WGS sequence"/>
</dbReference>